<dbReference type="NCBIfam" id="NF033788">
    <property type="entry name" value="HTH_metalloreg"/>
    <property type="match status" value="1"/>
</dbReference>
<reference evidence="5 6" key="1">
    <citation type="submission" date="2021-07" db="EMBL/GenBank/DDBJ databases">
        <title>complete genome sequencing of Tessaracoccus sp.J1M15.</title>
        <authorList>
            <person name="Bae J.-W."/>
            <person name="Kim D.-y."/>
        </authorList>
    </citation>
    <scope>NUCLEOTIDE SEQUENCE [LARGE SCALE GENOMIC DNA]</scope>
    <source>
        <strain evidence="5 6">J1M15</strain>
    </source>
</reference>
<dbReference type="PANTHER" id="PTHR43132">
    <property type="entry name" value="ARSENICAL RESISTANCE OPERON REPRESSOR ARSR-RELATED"/>
    <property type="match status" value="1"/>
</dbReference>
<evidence type="ECO:0000313" key="5">
    <source>
        <dbReference type="EMBL" id="QXT64338.1"/>
    </source>
</evidence>
<name>A0ABX8SQ63_9ACTN</name>
<dbReference type="PANTHER" id="PTHR43132:SF2">
    <property type="entry name" value="ARSENICAL RESISTANCE OPERON REPRESSOR ARSR-RELATED"/>
    <property type="match status" value="1"/>
</dbReference>
<keyword evidence="3" id="KW-0804">Transcription</keyword>
<dbReference type="EMBL" id="CP079216">
    <property type="protein sequence ID" value="QXT64338.1"/>
    <property type="molecule type" value="Genomic_DNA"/>
</dbReference>
<dbReference type="InterPro" id="IPR011991">
    <property type="entry name" value="ArsR-like_HTH"/>
</dbReference>
<proteinExistence type="predicted"/>
<dbReference type="Pfam" id="PF12840">
    <property type="entry name" value="HTH_20"/>
    <property type="match status" value="1"/>
</dbReference>
<keyword evidence="6" id="KW-1185">Reference proteome</keyword>
<dbReference type="PROSITE" id="PS50987">
    <property type="entry name" value="HTH_ARSR_2"/>
    <property type="match status" value="1"/>
</dbReference>
<evidence type="ECO:0000256" key="3">
    <source>
        <dbReference type="ARBA" id="ARBA00023163"/>
    </source>
</evidence>
<keyword evidence="1" id="KW-0805">Transcription regulation</keyword>
<dbReference type="InterPro" id="IPR051011">
    <property type="entry name" value="Metal_resp_trans_reg"/>
</dbReference>
<keyword evidence="2" id="KW-0238">DNA-binding</keyword>
<organism evidence="5 6">
    <name type="scientific">Tessaracoccus palaemonis</name>
    <dbReference type="NCBI Taxonomy" id="2829499"/>
    <lineage>
        <taxon>Bacteria</taxon>
        <taxon>Bacillati</taxon>
        <taxon>Actinomycetota</taxon>
        <taxon>Actinomycetes</taxon>
        <taxon>Propionibacteriales</taxon>
        <taxon>Propionibacteriaceae</taxon>
        <taxon>Tessaracoccus</taxon>
    </lineage>
</organism>
<accession>A0ABX8SQ63</accession>
<dbReference type="Proteomes" id="UP000824504">
    <property type="component" value="Chromosome"/>
</dbReference>
<dbReference type="CDD" id="cd00090">
    <property type="entry name" value="HTH_ARSR"/>
    <property type="match status" value="1"/>
</dbReference>
<dbReference type="InterPro" id="IPR001845">
    <property type="entry name" value="HTH_ArsR_DNA-bd_dom"/>
</dbReference>
<protein>
    <submittedName>
        <fullName evidence="5">Metalloregulator ArsR/SmtB family transcription factor</fullName>
    </submittedName>
</protein>
<evidence type="ECO:0000256" key="1">
    <source>
        <dbReference type="ARBA" id="ARBA00023015"/>
    </source>
</evidence>
<feature type="domain" description="HTH arsR-type" evidence="4">
    <location>
        <begin position="14"/>
        <end position="107"/>
    </location>
</feature>
<dbReference type="SMART" id="SM00418">
    <property type="entry name" value="HTH_ARSR"/>
    <property type="match status" value="1"/>
</dbReference>
<sequence>MKSGDPVDSVGGQLPLYQVKANLFKGLSHPVRVRILEILAAADEASVTQLIDDTGLEASHLSQHLAVLRRHNLVVSDRRASQVFYRLSFPEVADLLSIARGLLAQLLHTTQEQLASTAALPDLGQQR</sequence>
<evidence type="ECO:0000313" key="6">
    <source>
        <dbReference type="Proteomes" id="UP000824504"/>
    </source>
</evidence>
<gene>
    <name evidence="5" type="ORF">KDB89_08660</name>
</gene>
<evidence type="ECO:0000259" key="4">
    <source>
        <dbReference type="PROSITE" id="PS50987"/>
    </source>
</evidence>
<evidence type="ECO:0000256" key="2">
    <source>
        <dbReference type="ARBA" id="ARBA00023125"/>
    </source>
</evidence>